<proteinExistence type="inferred from homology"/>
<evidence type="ECO:0000256" key="5">
    <source>
        <dbReference type="ARBA" id="ARBA00023002"/>
    </source>
</evidence>
<evidence type="ECO:0000256" key="6">
    <source>
        <dbReference type="ARBA" id="ARBA00023277"/>
    </source>
</evidence>
<keyword evidence="5 7" id="KW-0560">Oxidoreductase</keyword>
<dbReference type="PANTHER" id="PTHR23429">
    <property type="entry name" value="GLUCOSE-6-PHOSPHATE 1-DEHYDROGENASE G6PD"/>
    <property type="match status" value="1"/>
</dbReference>
<evidence type="ECO:0000256" key="7">
    <source>
        <dbReference type="HAMAP-Rule" id="MF_00966"/>
    </source>
</evidence>
<dbReference type="UniPathway" id="UPA00115">
    <property type="reaction ID" value="UER00408"/>
</dbReference>
<evidence type="ECO:0000313" key="10">
    <source>
        <dbReference type="EMBL" id="EFO71384.1"/>
    </source>
</evidence>
<dbReference type="GO" id="GO:0050661">
    <property type="term" value="F:NADP binding"/>
    <property type="evidence" value="ECO:0007669"/>
    <property type="project" value="UniProtKB-UniRule"/>
</dbReference>
<reference evidence="10 11" key="1">
    <citation type="submission" date="2010-09" db="EMBL/GenBank/DDBJ databases">
        <authorList>
            <person name="Durkin A.S."/>
            <person name="Madupu R."/>
            <person name="Torralba M."/>
            <person name="Gillis M."/>
            <person name="Methe B."/>
            <person name="Sutton G."/>
            <person name="Nelson K.E."/>
        </authorList>
    </citation>
    <scope>NUCLEOTIDE SEQUENCE [LARGE SCALE GENOMIC DNA]</scope>
    <source>
        <strain evidence="10 11">LactinV 01V1-a</strain>
    </source>
</reference>
<dbReference type="HAMAP" id="MF_00966">
    <property type="entry name" value="G6PD"/>
    <property type="match status" value="1"/>
</dbReference>
<dbReference type="GO" id="GO:0005829">
    <property type="term" value="C:cytosol"/>
    <property type="evidence" value="ECO:0007669"/>
    <property type="project" value="TreeGrafter"/>
</dbReference>
<evidence type="ECO:0000256" key="3">
    <source>
        <dbReference type="ARBA" id="ARBA00022526"/>
    </source>
</evidence>
<keyword evidence="4 7" id="KW-0521">NADP</keyword>
<keyword evidence="6 7" id="KW-0119">Carbohydrate metabolism</keyword>
<dbReference type="PROSITE" id="PS00069">
    <property type="entry name" value="G6P_DEHYDROGENASE"/>
    <property type="match status" value="1"/>
</dbReference>
<evidence type="ECO:0000256" key="4">
    <source>
        <dbReference type="ARBA" id="ARBA00022857"/>
    </source>
</evidence>
<dbReference type="SUPFAM" id="SSF55347">
    <property type="entry name" value="Glyceraldehyde-3-phosphate dehydrogenase-like, C-terminal domain"/>
    <property type="match status" value="1"/>
</dbReference>
<dbReference type="SUPFAM" id="SSF51735">
    <property type="entry name" value="NAD(P)-binding Rossmann-fold domains"/>
    <property type="match status" value="1"/>
</dbReference>
<feature type="binding site" evidence="7">
    <location>
        <position position="46"/>
    </location>
    <ligand>
        <name>NADP(+)</name>
        <dbReference type="ChEBI" id="CHEBI:58349"/>
    </ligand>
</feature>
<dbReference type="InterPro" id="IPR036291">
    <property type="entry name" value="NAD(P)-bd_dom_sf"/>
</dbReference>
<comment type="similarity">
    <text evidence="2 7">Belongs to the glucose-6-phosphate dehydrogenase family.</text>
</comment>
<dbReference type="InterPro" id="IPR001282">
    <property type="entry name" value="G6P_DH"/>
</dbReference>
<sequence length="483" mass="55107">MKNIPNVMIIFGGSGDLAHRKLYPALFNLYRKGLIADNFAVIATARRPWSHDFLSWSSKKIAINETCEQVDAADLDRFATHFYYQSHDVTHVDHYIALKQLAQKLDEKYDCHGNRIFYMAMAPSFFGTIATHINDQKLLGTGFNRLIVEKPFGRDYETAEKLNQEIGASFDEKSVYRIDHYLGKEMIQNILPLRFANPLLKNIWNAEYIKNIQVTLAEKIGVGTRGGYYDNSGALRDMVQNHIFQIITLLAMPAPKNLTSDAIHEAKQRLLQGLQIPSYDEVSKSVVRGQYLASEHEPAYINVDQVAPDSCTETYVAGKVKFTTGPLAGVPIYFRTGKKMLEKKSRIDIVLKAGSDLYEKANENVITIEIDPVSKIVLRLNGKEIVGTGLRIEDLSYAFNAEEMHQVPDGYERLLNDVFMADRTNFTHWMELAQYWRYIDAIESAWRKQNSMAIKPDQYLPNAFGPNAADNIFENADSYWIYR</sequence>
<dbReference type="AlphaFoldDB" id="E1NR68"/>
<dbReference type="PRINTS" id="PR00079">
    <property type="entry name" value="G6PDHDRGNASE"/>
</dbReference>
<dbReference type="InterPro" id="IPR022674">
    <property type="entry name" value="G6P_DH_NAD-bd"/>
</dbReference>
<comment type="caution">
    <text evidence="7">Lacks conserved residue(s) required for the propagation of feature annotation.</text>
</comment>
<evidence type="ECO:0000256" key="1">
    <source>
        <dbReference type="ARBA" id="ARBA00004937"/>
    </source>
</evidence>
<feature type="binding site" evidence="7">
    <location>
        <position position="237"/>
    </location>
    <ligand>
        <name>substrate</name>
    </ligand>
</feature>
<feature type="binding site" evidence="7">
    <location>
        <position position="150"/>
    </location>
    <ligand>
        <name>NADP(+)</name>
        <dbReference type="ChEBI" id="CHEBI:58349"/>
    </ligand>
</feature>
<name>E1NR68_9LACO</name>
<dbReference type="GO" id="GO:0006006">
    <property type="term" value="P:glucose metabolic process"/>
    <property type="evidence" value="ECO:0007669"/>
    <property type="project" value="UniProtKB-KW"/>
</dbReference>
<dbReference type="Gene3D" id="3.30.360.10">
    <property type="entry name" value="Dihydrodipicolinate Reductase, domain 2"/>
    <property type="match status" value="1"/>
</dbReference>
<dbReference type="Pfam" id="PF02781">
    <property type="entry name" value="G6PD_C"/>
    <property type="match status" value="1"/>
</dbReference>
<dbReference type="EMBL" id="AEHQ01000005">
    <property type="protein sequence ID" value="EFO71384.1"/>
    <property type="molecule type" value="Genomic_DNA"/>
</dbReference>
<dbReference type="InterPro" id="IPR022675">
    <property type="entry name" value="G6P_DH_C"/>
</dbReference>
<feature type="binding site" evidence="7">
    <location>
        <begin position="88"/>
        <end position="89"/>
    </location>
    <ligand>
        <name>NADP(+)</name>
        <dbReference type="ChEBI" id="CHEBI:58349"/>
    </ligand>
</feature>
<dbReference type="GO" id="GO:0009051">
    <property type="term" value="P:pentose-phosphate shunt, oxidative branch"/>
    <property type="evidence" value="ECO:0007669"/>
    <property type="project" value="TreeGrafter"/>
</dbReference>
<feature type="active site" description="Proton acceptor" evidence="7">
    <location>
        <position position="242"/>
    </location>
</feature>
<dbReference type="GO" id="GO:0004345">
    <property type="term" value="F:glucose-6-phosphate dehydrogenase activity"/>
    <property type="evidence" value="ECO:0007669"/>
    <property type="project" value="UniProtKB-UniRule"/>
</dbReference>
<evidence type="ECO:0000256" key="2">
    <source>
        <dbReference type="ARBA" id="ARBA00009975"/>
    </source>
</evidence>
<feature type="binding site" evidence="7">
    <location>
        <position position="184"/>
    </location>
    <ligand>
        <name>substrate</name>
    </ligand>
</feature>
<comment type="function">
    <text evidence="7">Catalyzes the oxidation of glucose 6-phosphate to 6-phosphogluconolactone.</text>
</comment>
<evidence type="ECO:0000313" key="11">
    <source>
        <dbReference type="Proteomes" id="UP000003648"/>
    </source>
</evidence>
<evidence type="ECO:0000259" key="8">
    <source>
        <dbReference type="Pfam" id="PF00479"/>
    </source>
</evidence>
<dbReference type="EC" id="1.1.1.49" evidence="7"/>
<feature type="binding site" evidence="7">
    <location>
        <position position="338"/>
    </location>
    <ligand>
        <name>substrate</name>
    </ligand>
</feature>
<keyword evidence="3 7" id="KW-0313">Glucose metabolism</keyword>
<dbReference type="Gene3D" id="3.40.50.720">
    <property type="entry name" value="NAD(P)-binding Rossmann-like Domain"/>
    <property type="match status" value="1"/>
</dbReference>
<feature type="binding site" evidence="7">
    <location>
        <position position="218"/>
    </location>
    <ligand>
        <name>substrate</name>
    </ligand>
</feature>
<dbReference type="Pfam" id="PF00479">
    <property type="entry name" value="G6PD_N"/>
    <property type="match status" value="1"/>
</dbReference>
<dbReference type="NCBIfam" id="TIGR00871">
    <property type="entry name" value="zwf"/>
    <property type="match status" value="1"/>
</dbReference>
<comment type="caution">
    <text evidence="10">The sequence shown here is derived from an EMBL/GenBank/DDBJ whole genome shotgun (WGS) entry which is preliminary data.</text>
</comment>
<feature type="domain" description="Glucose-6-phosphate dehydrogenase NAD-binding" evidence="8">
    <location>
        <begin position="9"/>
        <end position="189"/>
    </location>
</feature>
<dbReference type="PANTHER" id="PTHR23429:SF0">
    <property type="entry name" value="GLUCOSE-6-PHOSPHATE 1-DEHYDROGENASE"/>
    <property type="match status" value="1"/>
</dbReference>
<dbReference type="InterPro" id="IPR019796">
    <property type="entry name" value="G6P_DH_AS"/>
</dbReference>
<comment type="pathway">
    <text evidence="1 7">Carbohydrate degradation; pentose phosphate pathway; D-ribulose 5-phosphate from D-glucose 6-phosphate (oxidative stage): step 1/3.</text>
</comment>
<accession>E1NR68</accession>
<organism evidence="10 11">
    <name type="scientific">Lactobacillus iners LactinV 01V1-a</name>
    <dbReference type="NCBI Taxonomy" id="879297"/>
    <lineage>
        <taxon>Bacteria</taxon>
        <taxon>Bacillati</taxon>
        <taxon>Bacillota</taxon>
        <taxon>Bacilli</taxon>
        <taxon>Lactobacillales</taxon>
        <taxon>Lactobacillaceae</taxon>
        <taxon>Lactobacillus</taxon>
    </lineage>
</organism>
<evidence type="ECO:0000259" key="9">
    <source>
        <dbReference type="Pfam" id="PF02781"/>
    </source>
</evidence>
<comment type="catalytic activity">
    <reaction evidence="7">
        <text>D-glucose 6-phosphate + NADP(+) = 6-phospho-D-glucono-1,5-lactone + NADPH + H(+)</text>
        <dbReference type="Rhea" id="RHEA:15841"/>
        <dbReference type="ChEBI" id="CHEBI:15378"/>
        <dbReference type="ChEBI" id="CHEBI:57783"/>
        <dbReference type="ChEBI" id="CHEBI:57955"/>
        <dbReference type="ChEBI" id="CHEBI:58349"/>
        <dbReference type="ChEBI" id="CHEBI:61548"/>
        <dbReference type="EC" id="1.1.1.49"/>
    </reaction>
</comment>
<feature type="binding site" evidence="7">
    <location>
        <position position="180"/>
    </location>
    <ligand>
        <name>substrate</name>
    </ligand>
</feature>
<dbReference type="PIRSF" id="PIRSF000110">
    <property type="entry name" value="G6PD"/>
    <property type="match status" value="1"/>
</dbReference>
<dbReference type="Proteomes" id="UP000003648">
    <property type="component" value="Unassembled WGS sequence"/>
</dbReference>
<gene>
    <name evidence="7 10" type="primary">zwf</name>
    <name evidence="10" type="ORF">HMPREF9211_0428</name>
</gene>
<protein>
    <recommendedName>
        <fullName evidence="7">Glucose-6-phosphate 1-dehydrogenase</fullName>
        <shortName evidence="7">G6PD</shortName>
        <ecNumber evidence="7">1.1.1.49</ecNumber>
    </recommendedName>
</protein>
<feature type="binding site" evidence="7">
    <location>
        <position position="343"/>
    </location>
    <ligand>
        <name>substrate</name>
    </ligand>
</feature>
<feature type="domain" description="Glucose-6-phosphate dehydrogenase C-terminal" evidence="9">
    <location>
        <begin position="192"/>
        <end position="480"/>
    </location>
</feature>